<gene>
    <name evidence="1" type="ORF">MRB53_021879</name>
</gene>
<reference evidence="1 2" key="1">
    <citation type="journal article" date="2022" name="Hortic Res">
        <title>A haplotype resolved chromosomal level avocado genome allows analysis of novel avocado genes.</title>
        <authorList>
            <person name="Nath O."/>
            <person name="Fletcher S.J."/>
            <person name="Hayward A."/>
            <person name="Shaw L.M."/>
            <person name="Masouleh A.K."/>
            <person name="Furtado A."/>
            <person name="Henry R.J."/>
            <person name="Mitter N."/>
        </authorList>
    </citation>
    <scope>NUCLEOTIDE SEQUENCE [LARGE SCALE GENOMIC DNA]</scope>
    <source>
        <strain evidence="2">cv. Hass</strain>
    </source>
</reference>
<dbReference type="Proteomes" id="UP001234297">
    <property type="component" value="Chromosome 7"/>
</dbReference>
<proteinExistence type="predicted"/>
<dbReference type="EMBL" id="CM056815">
    <property type="protein sequence ID" value="KAJ8628556.1"/>
    <property type="molecule type" value="Genomic_DNA"/>
</dbReference>
<evidence type="ECO:0000313" key="2">
    <source>
        <dbReference type="Proteomes" id="UP001234297"/>
    </source>
</evidence>
<accession>A0ACC2L4X5</accession>
<name>A0ACC2L4X5_PERAE</name>
<evidence type="ECO:0000313" key="1">
    <source>
        <dbReference type="EMBL" id="KAJ8628556.1"/>
    </source>
</evidence>
<comment type="caution">
    <text evidence="1">The sequence shown here is derived from an EMBL/GenBank/DDBJ whole genome shotgun (WGS) entry which is preliminary data.</text>
</comment>
<keyword evidence="2" id="KW-1185">Reference proteome</keyword>
<organism evidence="1 2">
    <name type="scientific">Persea americana</name>
    <name type="common">Avocado</name>
    <dbReference type="NCBI Taxonomy" id="3435"/>
    <lineage>
        <taxon>Eukaryota</taxon>
        <taxon>Viridiplantae</taxon>
        <taxon>Streptophyta</taxon>
        <taxon>Embryophyta</taxon>
        <taxon>Tracheophyta</taxon>
        <taxon>Spermatophyta</taxon>
        <taxon>Magnoliopsida</taxon>
        <taxon>Magnoliidae</taxon>
        <taxon>Laurales</taxon>
        <taxon>Lauraceae</taxon>
        <taxon>Persea</taxon>
    </lineage>
</organism>
<protein>
    <submittedName>
        <fullName evidence="1">Uncharacterized protein</fullName>
    </submittedName>
</protein>
<sequence length="290" mass="33964">MNEQFSKIEKGLEVSIVGAGILSRISSIMSWGKASSLVVWLLLGEIGWKVDELGFIELVPDWEDVVVDEVQAIRSLEFYICYYGWENFKRREDNCTTYPVYNIFYFIVAVIPYWARFLQCIRRMFKENDPVHGYNGLKYFATIIAVVMRTACEMHKGMHWRVMAGISSTIVIIVSIYRDIVMDWGLLQKNSKNRWLRDELLVSRKSVYFAAMVLNILLRFAWLQSVLGFQVSFLHIKALLATFACLEIIRRGIWNFFRLENEHLNNVGKYRAFKSVPLPFNYDTDDEKDE</sequence>